<dbReference type="Pfam" id="PF00528">
    <property type="entry name" value="BPD_transp_1"/>
    <property type="match status" value="1"/>
</dbReference>
<dbReference type="GO" id="GO:0005886">
    <property type="term" value="C:plasma membrane"/>
    <property type="evidence" value="ECO:0007669"/>
    <property type="project" value="UniProtKB-SubCell"/>
</dbReference>
<evidence type="ECO:0000313" key="9">
    <source>
        <dbReference type="EMBL" id="GEN27627.1"/>
    </source>
</evidence>
<comment type="caution">
    <text evidence="9">The sequence shown here is derived from an EMBL/GenBank/DDBJ whole genome shotgun (WGS) entry which is preliminary data.</text>
</comment>
<feature type="transmembrane region" description="Helical" evidence="7">
    <location>
        <begin position="27"/>
        <end position="47"/>
    </location>
</feature>
<keyword evidence="5 7" id="KW-1133">Transmembrane helix</keyword>
<feature type="transmembrane region" description="Helical" evidence="7">
    <location>
        <begin position="215"/>
        <end position="232"/>
    </location>
</feature>
<evidence type="ECO:0000256" key="7">
    <source>
        <dbReference type="RuleBase" id="RU363032"/>
    </source>
</evidence>
<feature type="transmembrane region" description="Helical" evidence="7">
    <location>
        <begin position="253"/>
        <end position="274"/>
    </location>
</feature>
<dbReference type="GO" id="GO:0055085">
    <property type="term" value="P:transmembrane transport"/>
    <property type="evidence" value="ECO:0007669"/>
    <property type="project" value="InterPro"/>
</dbReference>
<feature type="domain" description="ABC transmembrane type-1" evidence="8">
    <location>
        <begin position="91"/>
        <end position="275"/>
    </location>
</feature>
<reference evidence="9 10" key="1">
    <citation type="submission" date="2019-07" db="EMBL/GenBank/DDBJ databases">
        <title>Whole genome shotgun sequence of Halomonas variabilis NBRC 102410.</title>
        <authorList>
            <person name="Hosoyama A."/>
            <person name="Uohara A."/>
            <person name="Ohji S."/>
            <person name="Ichikawa N."/>
        </authorList>
    </citation>
    <scope>NUCLEOTIDE SEQUENCE [LARGE SCALE GENOMIC DNA]</scope>
    <source>
        <strain evidence="9 10">NBRC 102410</strain>
    </source>
</reference>
<sequence length="290" mass="31553">MALATPQLSSFVDTAMKRLINLTPSRGGRWLLGLLPFLLLAMLYISLSNARLAENPNDRLLPTPANMASTFYHLATAENARTGQIVLWADTFASLERIVIGVGISAFIGLIIGIVSGGLPILRAKLSPLVTVASLIPPMAILPILFIAFGTGEAAKIALIVIGVTPFLIRDLQGHALRLPDEQLIKAQTLGASSWQVLLRVLLPQLTPRLLNATRLALGTAWLFLIAAEAIAAQEGLGYRIFLVRRYLSMDIILPYVAWITLLAFLLDQLLAWVSRLAFPWYHSGEGDNA</sequence>
<evidence type="ECO:0000256" key="4">
    <source>
        <dbReference type="ARBA" id="ARBA00022692"/>
    </source>
</evidence>
<dbReference type="PROSITE" id="PS50928">
    <property type="entry name" value="ABC_TM1"/>
    <property type="match status" value="1"/>
</dbReference>
<dbReference type="InterPro" id="IPR035906">
    <property type="entry name" value="MetI-like_sf"/>
</dbReference>
<dbReference type="CDD" id="cd06261">
    <property type="entry name" value="TM_PBP2"/>
    <property type="match status" value="1"/>
</dbReference>
<accession>A0A511ULZ7</accession>
<feature type="transmembrane region" description="Helical" evidence="7">
    <location>
        <begin position="129"/>
        <end position="149"/>
    </location>
</feature>
<evidence type="ECO:0000256" key="5">
    <source>
        <dbReference type="ARBA" id="ARBA00022989"/>
    </source>
</evidence>
<comment type="similarity">
    <text evidence="7">Belongs to the binding-protein-dependent transport system permease family.</text>
</comment>
<dbReference type="Gene3D" id="1.10.3720.10">
    <property type="entry name" value="MetI-like"/>
    <property type="match status" value="1"/>
</dbReference>
<keyword evidence="2 7" id="KW-0813">Transport</keyword>
<name>A0A511ULZ7_9GAMM</name>
<dbReference type="EMBL" id="BJXV01000006">
    <property type="protein sequence ID" value="GEN27627.1"/>
    <property type="molecule type" value="Genomic_DNA"/>
</dbReference>
<evidence type="ECO:0000256" key="6">
    <source>
        <dbReference type="ARBA" id="ARBA00023136"/>
    </source>
</evidence>
<keyword evidence="3" id="KW-1003">Cell membrane</keyword>
<keyword evidence="4 7" id="KW-0812">Transmembrane</keyword>
<keyword evidence="6 7" id="KW-0472">Membrane</keyword>
<evidence type="ECO:0000313" key="10">
    <source>
        <dbReference type="Proteomes" id="UP000321303"/>
    </source>
</evidence>
<comment type="subcellular location">
    <subcellularLocation>
        <location evidence="1 7">Cell membrane</location>
        <topology evidence="1 7">Multi-pass membrane protein</topology>
    </subcellularLocation>
</comment>
<proteinExistence type="inferred from homology"/>
<evidence type="ECO:0000259" key="8">
    <source>
        <dbReference type="PROSITE" id="PS50928"/>
    </source>
</evidence>
<dbReference type="PANTHER" id="PTHR30151">
    <property type="entry name" value="ALKANE SULFONATE ABC TRANSPORTER-RELATED, MEMBRANE SUBUNIT"/>
    <property type="match status" value="1"/>
</dbReference>
<feature type="transmembrane region" description="Helical" evidence="7">
    <location>
        <begin position="98"/>
        <end position="122"/>
    </location>
</feature>
<dbReference type="SUPFAM" id="SSF161098">
    <property type="entry name" value="MetI-like"/>
    <property type="match status" value="1"/>
</dbReference>
<organism evidence="9 10">
    <name type="scientific">Halovibrio variabilis</name>
    <dbReference type="NCBI Taxonomy" id="31910"/>
    <lineage>
        <taxon>Bacteria</taxon>
        <taxon>Pseudomonadati</taxon>
        <taxon>Pseudomonadota</taxon>
        <taxon>Gammaproteobacteria</taxon>
        <taxon>Oceanospirillales</taxon>
        <taxon>Halomonadaceae</taxon>
        <taxon>Halovibrio</taxon>
    </lineage>
</organism>
<dbReference type="AlphaFoldDB" id="A0A511ULZ7"/>
<evidence type="ECO:0000256" key="2">
    <source>
        <dbReference type="ARBA" id="ARBA00022448"/>
    </source>
</evidence>
<protein>
    <submittedName>
        <fullName evidence="9">ABC transporter permease</fullName>
    </submittedName>
</protein>
<evidence type="ECO:0000256" key="3">
    <source>
        <dbReference type="ARBA" id="ARBA00022475"/>
    </source>
</evidence>
<dbReference type="PANTHER" id="PTHR30151:SF0">
    <property type="entry name" value="ABC TRANSPORTER PERMEASE PROTEIN MJ0413-RELATED"/>
    <property type="match status" value="1"/>
</dbReference>
<keyword evidence="10" id="KW-1185">Reference proteome</keyword>
<evidence type="ECO:0000256" key="1">
    <source>
        <dbReference type="ARBA" id="ARBA00004651"/>
    </source>
</evidence>
<gene>
    <name evidence="9" type="ORF">HVA01_12730</name>
</gene>
<dbReference type="Proteomes" id="UP000321303">
    <property type="component" value="Unassembled WGS sequence"/>
</dbReference>
<dbReference type="InterPro" id="IPR000515">
    <property type="entry name" value="MetI-like"/>
</dbReference>